<keyword evidence="2" id="KW-1015">Disulfide bond</keyword>
<dbReference type="Proteomes" id="UP001642540">
    <property type="component" value="Unassembled WGS sequence"/>
</dbReference>
<dbReference type="InterPro" id="IPR005018">
    <property type="entry name" value="DOMON_domain"/>
</dbReference>
<feature type="domain" description="DOMON" evidence="4">
    <location>
        <begin position="38"/>
        <end position="154"/>
    </location>
</feature>
<dbReference type="Gene3D" id="2.60.120.230">
    <property type="match status" value="2"/>
</dbReference>
<gene>
    <name evidence="5" type="ORF">ODALV1_LOCUS28892</name>
</gene>
<evidence type="ECO:0000313" key="5">
    <source>
        <dbReference type="EMBL" id="CAL8141903.1"/>
    </source>
</evidence>
<dbReference type="InterPro" id="IPR036939">
    <property type="entry name" value="Cu2_ascorb_mOase_N_sf"/>
</dbReference>
<dbReference type="EMBL" id="CAXLJM020000148">
    <property type="protein sequence ID" value="CAL8141903.1"/>
    <property type="molecule type" value="Genomic_DNA"/>
</dbReference>
<dbReference type="PANTHER" id="PTHR10157:SF23">
    <property type="entry name" value="MOXD1 HOMOLOG 1"/>
    <property type="match status" value="1"/>
</dbReference>
<dbReference type="InterPro" id="IPR024548">
    <property type="entry name" value="Cu2_monoox_C"/>
</dbReference>
<dbReference type="SMART" id="SM00664">
    <property type="entry name" value="DoH"/>
    <property type="match status" value="2"/>
</dbReference>
<dbReference type="InterPro" id="IPR045266">
    <property type="entry name" value="DOH_DOMON"/>
</dbReference>
<dbReference type="InterPro" id="IPR000945">
    <property type="entry name" value="DBH-like"/>
</dbReference>
<evidence type="ECO:0000256" key="1">
    <source>
        <dbReference type="ARBA" id="ARBA00010676"/>
    </source>
</evidence>
<evidence type="ECO:0000256" key="3">
    <source>
        <dbReference type="ARBA" id="ARBA00023180"/>
    </source>
</evidence>
<keyword evidence="6" id="KW-1185">Reference proteome</keyword>
<dbReference type="InterPro" id="IPR000323">
    <property type="entry name" value="Cu2_ascorb_mOase_N"/>
</dbReference>
<dbReference type="Pfam" id="PF03351">
    <property type="entry name" value="DOMON"/>
    <property type="match status" value="2"/>
</dbReference>
<dbReference type="SUPFAM" id="SSF49742">
    <property type="entry name" value="PHM/PNGase F"/>
    <property type="match status" value="4"/>
</dbReference>
<dbReference type="PROSITE" id="PS50836">
    <property type="entry name" value="DOMON"/>
    <property type="match status" value="2"/>
</dbReference>
<evidence type="ECO:0000313" key="6">
    <source>
        <dbReference type="Proteomes" id="UP001642540"/>
    </source>
</evidence>
<dbReference type="CDD" id="cd09631">
    <property type="entry name" value="DOMON_DOH"/>
    <property type="match status" value="2"/>
</dbReference>
<dbReference type="PRINTS" id="PR00767">
    <property type="entry name" value="DBMONOXGNASE"/>
</dbReference>
<sequence length="1303" mass="148178">MMAFYFHFHWRTAKQVAQQSNFNSSSSFQRELNLASNVSLILRWSIDRAARQIVLRVESEANGYIALGLTKRGYLENSDIIILGVDNNGIPYLHDMHGVDNSTIREDETQNWQLLNGERSGERTIVTIQRALDTCDDRDVAFNQSLILLVWDLGENHFIPTQLTVEGRAPVYFWDTREYSLDNVRDLQSWRITRNFRIPPRHTSYWCTIHKRNAFMSSKQHIVSMKAYFRDDVSMKFIHHQLLYRCTAPPGIEPSTIFERFLNHPGEECYLKDDIQLPSTLCREVVHTYGVGGEGAILPYHMGLPVGETQNEYYMFESHYDNPEMRSDVEVEHGVDFQSTPNLRPLDSGIFFVGHGILGTFVMPPQTSSFEVVGQCSSKCTSKMLPPTGVEIHIVSLHAHLSARRMRLRHFRGNQELPWILTNDNYHFDLQKGRVLVEPVTILPGDHLVLHCDYDNTWKNGSVSTVAGFSTRDEMCTAFLTVNQRLPYTYCTSEYPVEDTMSRFGIRNMTWDLELHQRVVHSAVNPSIVGLTLPEVVGNFSNWSQAEKNELERRQIFSEHTAACPNVRVFGPLAYTGVKLQELTFNILQIPFLPQANPTRSLLVTPGTFFRTSVQVILLVVHLNPVSSQRFGVSGLNNRFTYKNRHREVLDSKTGYAVEWDVNRNSKSIVFNISTRAAGNGYVAFGLSKNGQLEGADVVLCGIDNTGRPYIYDTTGSGRNRLNRDSTQKWRVLSAQTTQGRMQMSISRDLDTCDDRDLIINNDLIHVIWGQGNGTSFQSQFVPQGNMPIYLFDPESSPNSSGLQNWRISRRFRVPPRHTSYWCSITKGPSLSTKHHISAFGAYLPNELARRHVHHQLVYRCTAPPGMDPVQLFEQFTNHPGEECYLNDNHVLPTVFCREIIHMWAVGGRPTQLPEEVGIPIGLGPNEYFLYETHYDNPDVRTDLEIESGVDFQYSPQIRRDEGMIIFNGYSVFGGFAVPPQSSDFQIAGHCSPECSRNMLSEVGSVDIIGVTLHAHISSRKLRLHHFRGNREMPWIMNDDNYDFNYQQIRYLPNPVTILPGDQLTTRCSYDTTWKNGSTVSGFSTRDEMCMSFLFINKRIPYIFCTSEYPTEQLMAMFGIRNMTWEVNSHERIITASDFPQHIGLKFSDVVNRVNWTPQQKTELEREQLYGNHSAACPNLNALAQMAVQVIIAQQAAAASGQTSGGPNPSNALSGLNTISTPGATSTASYPVQAVAYRAPTCQRLRSPWEIQTAQRNQVDLRRGNIGRYPYVPAPISGGFFSKPRHNHLFFYPSTNQRIRKGY</sequence>
<evidence type="ECO:0000259" key="4">
    <source>
        <dbReference type="PROSITE" id="PS50836"/>
    </source>
</evidence>
<protein>
    <recommendedName>
        <fullName evidence="4">DOMON domain-containing protein</fullName>
    </recommendedName>
</protein>
<comment type="caution">
    <text evidence="5">The sequence shown here is derived from an EMBL/GenBank/DDBJ whole genome shotgun (WGS) entry which is preliminary data.</text>
</comment>
<reference evidence="5 6" key="1">
    <citation type="submission" date="2024-08" db="EMBL/GenBank/DDBJ databases">
        <authorList>
            <person name="Cucini C."/>
            <person name="Frati F."/>
        </authorList>
    </citation>
    <scope>NUCLEOTIDE SEQUENCE [LARGE SCALE GENOMIC DNA]</scope>
</reference>
<dbReference type="Pfam" id="PF01082">
    <property type="entry name" value="Cu2_monooxygen"/>
    <property type="match status" value="2"/>
</dbReference>
<dbReference type="Pfam" id="PF03712">
    <property type="entry name" value="Cu2_monoox_C"/>
    <property type="match status" value="2"/>
</dbReference>
<name>A0ABP1S215_9HEXA</name>
<dbReference type="InterPro" id="IPR028460">
    <property type="entry name" value="Tbh/DBH"/>
</dbReference>
<dbReference type="PANTHER" id="PTHR10157">
    <property type="entry name" value="DOPAMINE BETA HYDROXYLASE RELATED"/>
    <property type="match status" value="1"/>
</dbReference>
<dbReference type="InterPro" id="IPR008977">
    <property type="entry name" value="PHM/PNGase_F_dom_sf"/>
</dbReference>
<keyword evidence="3" id="KW-0325">Glycoprotein</keyword>
<feature type="domain" description="DOMON" evidence="4">
    <location>
        <begin position="654"/>
        <end position="772"/>
    </location>
</feature>
<accession>A0ABP1S215</accession>
<dbReference type="Gene3D" id="2.60.120.310">
    <property type="entry name" value="Copper type II, ascorbate-dependent monooxygenase, N-terminal domain"/>
    <property type="match status" value="2"/>
</dbReference>
<comment type="similarity">
    <text evidence="1">Belongs to the copper type II ascorbate-dependent monooxygenase family.</text>
</comment>
<proteinExistence type="inferred from homology"/>
<dbReference type="InterPro" id="IPR014784">
    <property type="entry name" value="Cu2_ascorb_mOase-like_C"/>
</dbReference>
<organism evidence="5 6">
    <name type="scientific">Orchesella dallaii</name>
    <dbReference type="NCBI Taxonomy" id="48710"/>
    <lineage>
        <taxon>Eukaryota</taxon>
        <taxon>Metazoa</taxon>
        <taxon>Ecdysozoa</taxon>
        <taxon>Arthropoda</taxon>
        <taxon>Hexapoda</taxon>
        <taxon>Collembola</taxon>
        <taxon>Entomobryomorpha</taxon>
        <taxon>Entomobryoidea</taxon>
        <taxon>Orchesellidae</taxon>
        <taxon>Orchesellinae</taxon>
        <taxon>Orchesella</taxon>
    </lineage>
</organism>
<evidence type="ECO:0000256" key="2">
    <source>
        <dbReference type="ARBA" id="ARBA00023157"/>
    </source>
</evidence>